<dbReference type="Proteomes" id="UP000321820">
    <property type="component" value="Chromosome"/>
</dbReference>
<dbReference type="PANTHER" id="PTHR43760:SF1">
    <property type="entry name" value="ENDORIBONUCLEASE L-PSP_CHORISMATE MUTASE-LIKE DOMAIN-CONTAINING PROTEIN"/>
    <property type="match status" value="1"/>
</dbReference>
<evidence type="ECO:0000256" key="1">
    <source>
        <dbReference type="SAM" id="MobiDB-lite"/>
    </source>
</evidence>
<dbReference type="AlphaFoldDB" id="A0A5B9EF78"/>
<reference evidence="3 4" key="1">
    <citation type="submission" date="2019-08" db="EMBL/GenBank/DDBJ databases">
        <title>Complete genome sequence of Terriglobus albidus strain ORNL.</title>
        <authorList>
            <person name="Podar M."/>
        </authorList>
    </citation>
    <scope>NUCLEOTIDE SEQUENCE [LARGE SCALE GENOMIC DNA]</scope>
    <source>
        <strain evidence="3 4">ORNL</strain>
    </source>
</reference>
<protein>
    <submittedName>
        <fullName evidence="3">RidA family protein</fullName>
    </submittedName>
</protein>
<keyword evidence="4" id="KW-1185">Reference proteome</keyword>
<feature type="region of interest" description="Disordered" evidence="1">
    <location>
        <begin position="1"/>
        <end position="21"/>
    </location>
</feature>
<organism evidence="3 4">
    <name type="scientific">Terriglobus albidus</name>
    <dbReference type="NCBI Taxonomy" id="1592106"/>
    <lineage>
        <taxon>Bacteria</taxon>
        <taxon>Pseudomonadati</taxon>
        <taxon>Acidobacteriota</taxon>
        <taxon>Terriglobia</taxon>
        <taxon>Terriglobales</taxon>
        <taxon>Acidobacteriaceae</taxon>
        <taxon>Terriglobus</taxon>
    </lineage>
</organism>
<dbReference type="InterPro" id="IPR013813">
    <property type="entry name" value="Endoribo_LPSP/chorism_mut-like"/>
</dbReference>
<dbReference type="InterPro" id="IPR035959">
    <property type="entry name" value="RutC-like_sf"/>
</dbReference>
<sequence>MVSPQNPQKANPQPASPQPTTAERRLAELGIELPPAPRPIGAYAESVQTGNLLYLSGVLPVVAGQPRFVGRLGKELEVEQGREAARIAAVNVLSAARDHLGSLDQVTRVVKLTVYLATEGEFAAHAKVADAASELLRDVFGEDKLPVRMVLGVASLPLGVPVVVEVLFEVKA</sequence>
<proteinExistence type="predicted"/>
<gene>
    <name evidence="3" type="ORF">FTW19_22110</name>
</gene>
<dbReference type="Gene3D" id="3.30.1330.40">
    <property type="entry name" value="RutC-like"/>
    <property type="match status" value="1"/>
</dbReference>
<evidence type="ECO:0000313" key="4">
    <source>
        <dbReference type="Proteomes" id="UP000321820"/>
    </source>
</evidence>
<evidence type="ECO:0000313" key="3">
    <source>
        <dbReference type="EMBL" id="QEE30439.1"/>
    </source>
</evidence>
<dbReference type="SUPFAM" id="SSF55298">
    <property type="entry name" value="YjgF-like"/>
    <property type="match status" value="1"/>
</dbReference>
<dbReference type="KEGG" id="talb:FTW19_22110"/>
<evidence type="ECO:0000259" key="2">
    <source>
        <dbReference type="Pfam" id="PF14588"/>
    </source>
</evidence>
<name>A0A5B9EF78_9BACT</name>
<dbReference type="Pfam" id="PF14588">
    <property type="entry name" value="YjgF_endoribonc"/>
    <property type="match status" value="1"/>
</dbReference>
<dbReference type="EMBL" id="CP042806">
    <property type="protein sequence ID" value="QEE30439.1"/>
    <property type="molecule type" value="Genomic_DNA"/>
</dbReference>
<dbReference type="OrthoDB" id="9806350at2"/>
<accession>A0A5B9EF78</accession>
<dbReference type="PANTHER" id="PTHR43760">
    <property type="entry name" value="ENDORIBONUCLEASE-RELATED"/>
    <property type="match status" value="1"/>
</dbReference>
<feature type="domain" description="Endoribonuclease L-PSP/chorismate mutase-like" evidence="2">
    <location>
        <begin position="23"/>
        <end position="166"/>
    </location>
</feature>
<dbReference type="RefSeq" id="WP_147649752.1">
    <property type="nucleotide sequence ID" value="NZ_CP042806.1"/>
</dbReference>
<feature type="compositionally biased region" description="Low complexity" evidence="1">
    <location>
        <begin position="1"/>
        <end position="13"/>
    </location>
</feature>
<dbReference type="CDD" id="cd02199">
    <property type="entry name" value="YjgF_YER057c_UK114_like_1"/>
    <property type="match status" value="1"/>
</dbReference>